<comment type="caution">
    <text evidence="1">The sequence shown here is derived from an EMBL/GenBank/DDBJ whole genome shotgun (WGS) entry which is preliminary data.</text>
</comment>
<evidence type="ECO:0000313" key="2">
    <source>
        <dbReference type="Proteomes" id="UP001548189"/>
    </source>
</evidence>
<organism evidence="1 2">
    <name type="scientific">Aliikangiella maris</name>
    <dbReference type="NCBI Taxonomy" id="3162458"/>
    <lineage>
        <taxon>Bacteria</taxon>
        <taxon>Pseudomonadati</taxon>
        <taxon>Pseudomonadota</taxon>
        <taxon>Gammaproteobacteria</taxon>
        <taxon>Oceanospirillales</taxon>
        <taxon>Pleioneaceae</taxon>
        <taxon>Aliikangiella</taxon>
    </lineage>
</organism>
<dbReference type="Proteomes" id="UP001548189">
    <property type="component" value="Unassembled WGS sequence"/>
</dbReference>
<sequence length="146" mass="16449">MPLQGNKEIPSYFFKQENSKYVSAILFSNAATITTFNRMGKLAGLGSSRVKMLRQGMKAHPEPSSFSAMPFVCDVDDENYEEAWGDGVVMYHNPFALYPVDPDMFPDISHIIYDPNTDDFMAIPNPNEVFSSTTMVITETKEDTEE</sequence>
<reference evidence="1 2" key="1">
    <citation type="submission" date="2024-06" db="EMBL/GenBank/DDBJ databases">
        <authorList>
            <person name="Li F."/>
        </authorList>
    </citation>
    <scope>NUCLEOTIDE SEQUENCE [LARGE SCALE GENOMIC DNA]</scope>
    <source>
        <strain evidence="1 2">GXAS 311</strain>
    </source>
</reference>
<evidence type="ECO:0000313" key="1">
    <source>
        <dbReference type="EMBL" id="MET1253500.1"/>
    </source>
</evidence>
<gene>
    <name evidence="1" type="ORF">ABVT43_00010</name>
</gene>
<dbReference type="EMBL" id="JBEVCJ010000001">
    <property type="protein sequence ID" value="MET1253500.1"/>
    <property type="molecule type" value="Genomic_DNA"/>
</dbReference>
<protein>
    <submittedName>
        <fullName evidence="1">Uncharacterized protein</fullName>
    </submittedName>
</protein>
<proteinExistence type="predicted"/>
<name>A0ABV2BNG1_9GAMM</name>
<keyword evidence="2" id="KW-1185">Reference proteome</keyword>
<accession>A0ABV2BNG1</accession>